<sequence length="393" mass="44370">MDLREMLAVLLLWFLSLSIDGVRGVTLSREEDLELEKQIKLLNKPAIKTLLTKDGEQYDCVDFYEQPGFDHPSLKNHKYEYKMNVNASRGLTYKDSSSFLNPKNIWKNGKGCPMGTVPIKRTTKDDLIRAKQAAEVYQARYRTQTPGNPGVHYSVVQMDKMDGKYYGGGMWVTLWNPPVEGSQFSGAHVMVRNGIESIEAGWMVNPGLYGDTQTRLFTYTNAGNSHCFNTYCPGYIIDYPDIPIDYVFKEVSRRGHVSVGVHYFIQRDKLNGNWFFQIGPDSTEIGFWPEKIFTSGLGQVARDVEWGGEVYSPIDQPSPPMGSGGNVFQMDTTRDASCQSIKYIDENYNIVEADTLRYFLDAPGDYLLKDLGHKGPEFGRLILWGGEGGYVGE</sequence>
<reference evidence="3 4" key="1">
    <citation type="submission" date="2021-09" db="EMBL/GenBank/DDBJ databases">
        <title>Genomic insights and catalytic innovation underlie evolution of tropane alkaloids biosynthesis.</title>
        <authorList>
            <person name="Wang Y.-J."/>
            <person name="Tian T."/>
            <person name="Huang J.-P."/>
            <person name="Huang S.-X."/>
        </authorList>
    </citation>
    <scope>NUCLEOTIDE SEQUENCE [LARGE SCALE GENOMIC DNA]</scope>
    <source>
        <strain evidence="3">KIB-2018</strain>
        <tissue evidence="3">Leaf</tissue>
    </source>
</reference>
<dbReference type="EMBL" id="JAIWQS010000004">
    <property type="protein sequence ID" value="KAJ8767615.1"/>
    <property type="molecule type" value="Genomic_DNA"/>
</dbReference>
<gene>
    <name evidence="3" type="ORF">K2173_018173</name>
</gene>
<evidence type="ECO:0000313" key="4">
    <source>
        <dbReference type="Proteomes" id="UP001159364"/>
    </source>
</evidence>
<evidence type="ECO:0000313" key="3">
    <source>
        <dbReference type="EMBL" id="KAJ8767615.1"/>
    </source>
</evidence>
<keyword evidence="4" id="KW-1185">Reference proteome</keyword>
<dbReference type="Proteomes" id="UP001159364">
    <property type="component" value="Linkage Group LG04"/>
</dbReference>
<feature type="domain" description="Neprosin PEP catalytic" evidence="2">
    <location>
        <begin position="146"/>
        <end position="391"/>
    </location>
</feature>
<feature type="chain" id="PRO_5043911283" description="Neprosin PEP catalytic domain-containing protein" evidence="1">
    <location>
        <begin position="25"/>
        <end position="393"/>
    </location>
</feature>
<evidence type="ECO:0000256" key="1">
    <source>
        <dbReference type="SAM" id="SignalP"/>
    </source>
</evidence>
<dbReference type="PROSITE" id="PS52045">
    <property type="entry name" value="NEPROSIN_PEP_CD"/>
    <property type="match status" value="1"/>
</dbReference>
<dbReference type="Pfam" id="PF03080">
    <property type="entry name" value="Neprosin"/>
    <property type="match status" value="1"/>
</dbReference>
<protein>
    <recommendedName>
        <fullName evidence="2">Neprosin PEP catalytic domain-containing protein</fullName>
    </recommendedName>
</protein>
<dbReference type="InterPro" id="IPR025521">
    <property type="entry name" value="Neprosin_propep"/>
</dbReference>
<dbReference type="PANTHER" id="PTHR31589">
    <property type="entry name" value="PROTEIN, PUTATIVE (DUF239)-RELATED-RELATED"/>
    <property type="match status" value="1"/>
</dbReference>
<accession>A0AAV8TN13</accession>
<proteinExistence type="predicted"/>
<dbReference type="PANTHER" id="PTHR31589:SF223">
    <property type="entry name" value="PROTEIN, PUTATIVE (DUF239)-RELATED"/>
    <property type="match status" value="1"/>
</dbReference>
<dbReference type="AlphaFoldDB" id="A0AAV8TN13"/>
<dbReference type="InterPro" id="IPR053168">
    <property type="entry name" value="Glutamic_endopeptidase"/>
</dbReference>
<feature type="signal peptide" evidence="1">
    <location>
        <begin position="1"/>
        <end position="24"/>
    </location>
</feature>
<evidence type="ECO:0000259" key="2">
    <source>
        <dbReference type="PROSITE" id="PS52045"/>
    </source>
</evidence>
<dbReference type="Gene3D" id="3.90.1320.10">
    <property type="entry name" value="Outer-capsid protein sigma 3, large lobe"/>
    <property type="match status" value="1"/>
</dbReference>
<comment type="caution">
    <text evidence="3">The sequence shown here is derived from an EMBL/GenBank/DDBJ whole genome shotgun (WGS) entry which is preliminary data.</text>
</comment>
<organism evidence="3 4">
    <name type="scientific">Erythroxylum novogranatense</name>
    <dbReference type="NCBI Taxonomy" id="1862640"/>
    <lineage>
        <taxon>Eukaryota</taxon>
        <taxon>Viridiplantae</taxon>
        <taxon>Streptophyta</taxon>
        <taxon>Embryophyta</taxon>
        <taxon>Tracheophyta</taxon>
        <taxon>Spermatophyta</taxon>
        <taxon>Magnoliopsida</taxon>
        <taxon>eudicotyledons</taxon>
        <taxon>Gunneridae</taxon>
        <taxon>Pentapetalae</taxon>
        <taxon>rosids</taxon>
        <taxon>fabids</taxon>
        <taxon>Malpighiales</taxon>
        <taxon>Erythroxylaceae</taxon>
        <taxon>Erythroxylum</taxon>
    </lineage>
</organism>
<name>A0AAV8TN13_9ROSI</name>
<dbReference type="Pfam" id="PF14365">
    <property type="entry name" value="Neprosin_AP"/>
    <property type="match status" value="1"/>
</dbReference>
<dbReference type="InterPro" id="IPR004314">
    <property type="entry name" value="Neprosin"/>
</dbReference>
<keyword evidence="1" id="KW-0732">Signal</keyword>